<evidence type="ECO:0000256" key="10">
    <source>
        <dbReference type="ARBA" id="ARBA00023098"/>
    </source>
</evidence>
<dbReference type="RefSeq" id="WP_009944741.1">
    <property type="nucleotide sequence ID" value="NZ_BAAAGS010000006.1"/>
</dbReference>
<evidence type="ECO:0000313" key="26">
    <source>
        <dbReference type="Proteomes" id="UP001500729"/>
    </source>
</evidence>
<dbReference type="PANTHER" id="PTHR12418:SF19">
    <property type="entry name" value="ACYL-COENZYME A THIOESTERASE THEM4"/>
    <property type="match status" value="1"/>
</dbReference>
<dbReference type="EC" id="3.1.2.2" evidence="16"/>
<dbReference type="InterPro" id="IPR052365">
    <property type="entry name" value="THEM4/THEM5_acyl-CoA_thioest"/>
</dbReference>
<keyword evidence="10" id="KW-0443">Lipid metabolism</keyword>
<comment type="caution">
    <text evidence="25">The sequence shown here is derived from an EMBL/GenBank/DDBJ whole genome shotgun (WGS) entry which is preliminary data.</text>
</comment>
<evidence type="ECO:0000256" key="23">
    <source>
        <dbReference type="ARBA" id="ARBA00048180"/>
    </source>
</evidence>
<dbReference type="CDD" id="cd03443">
    <property type="entry name" value="PaaI_thioesterase"/>
    <property type="match status" value="1"/>
</dbReference>
<comment type="similarity">
    <text evidence="15">Belongs to the THEM4/THEM5 thioesterase family.</text>
</comment>
<evidence type="ECO:0000256" key="6">
    <source>
        <dbReference type="ARBA" id="ARBA00022703"/>
    </source>
</evidence>
<evidence type="ECO:0000259" key="24">
    <source>
        <dbReference type="Pfam" id="PF03061"/>
    </source>
</evidence>
<keyword evidence="8" id="KW-0276">Fatty acid metabolism</keyword>
<name>A0ABP3MBD9_SACER</name>
<dbReference type="Pfam" id="PF03061">
    <property type="entry name" value="4HBT"/>
    <property type="match status" value="1"/>
</dbReference>
<evidence type="ECO:0000256" key="2">
    <source>
        <dbReference type="ARBA" id="ARBA00004496"/>
    </source>
</evidence>
<comment type="catalytic activity">
    <reaction evidence="21">
        <text>decanoyl-CoA + H2O = decanoate + CoA + H(+)</text>
        <dbReference type="Rhea" id="RHEA:40059"/>
        <dbReference type="ChEBI" id="CHEBI:15377"/>
        <dbReference type="ChEBI" id="CHEBI:15378"/>
        <dbReference type="ChEBI" id="CHEBI:27689"/>
        <dbReference type="ChEBI" id="CHEBI:57287"/>
        <dbReference type="ChEBI" id="CHEBI:61430"/>
    </reaction>
    <physiologicalReaction direction="left-to-right" evidence="21">
        <dbReference type="Rhea" id="RHEA:40060"/>
    </physiologicalReaction>
</comment>
<evidence type="ECO:0000256" key="9">
    <source>
        <dbReference type="ARBA" id="ARBA00022946"/>
    </source>
</evidence>
<dbReference type="EMBL" id="BAAAGS010000006">
    <property type="protein sequence ID" value="GAA0515280.1"/>
    <property type="molecule type" value="Genomic_DNA"/>
</dbReference>
<keyword evidence="6" id="KW-0053">Apoptosis</keyword>
<evidence type="ECO:0000256" key="13">
    <source>
        <dbReference type="ARBA" id="ARBA00035852"/>
    </source>
</evidence>
<evidence type="ECO:0000256" key="8">
    <source>
        <dbReference type="ARBA" id="ARBA00022832"/>
    </source>
</evidence>
<comment type="catalytic activity">
    <reaction evidence="13">
        <text>(5Z,8Z,11Z,14Z)-eicosatetraenoyl-CoA + H2O = (5Z,8Z,11Z,14Z)-eicosatetraenoate + CoA + H(+)</text>
        <dbReference type="Rhea" id="RHEA:40151"/>
        <dbReference type="ChEBI" id="CHEBI:15377"/>
        <dbReference type="ChEBI" id="CHEBI:15378"/>
        <dbReference type="ChEBI" id="CHEBI:32395"/>
        <dbReference type="ChEBI" id="CHEBI:57287"/>
        <dbReference type="ChEBI" id="CHEBI:57368"/>
    </reaction>
    <physiologicalReaction direction="left-to-right" evidence="13">
        <dbReference type="Rhea" id="RHEA:40152"/>
    </physiologicalReaction>
</comment>
<protein>
    <recommendedName>
        <fullName evidence="17">Acyl-coenzyme A thioesterase THEM4</fullName>
        <ecNumber evidence="16">3.1.2.2</ecNumber>
    </recommendedName>
    <alternativeName>
        <fullName evidence="18">Thioesterase superfamily member 4</fullName>
    </alternativeName>
</protein>
<reference evidence="26" key="1">
    <citation type="journal article" date="2019" name="Int. J. Syst. Evol. Microbiol.">
        <title>The Global Catalogue of Microorganisms (GCM) 10K type strain sequencing project: providing services to taxonomists for standard genome sequencing and annotation.</title>
        <authorList>
            <consortium name="The Broad Institute Genomics Platform"/>
            <consortium name="The Broad Institute Genome Sequencing Center for Infectious Disease"/>
            <person name="Wu L."/>
            <person name="Ma J."/>
        </authorList>
    </citation>
    <scope>NUCLEOTIDE SEQUENCE [LARGE SCALE GENOMIC DNA]</scope>
    <source>
        <strain evidence="26">JCM 10303</strain>
    </source>
</reference>
<comment type="subcellular location">
    <subcellularLocation>
        <location evidence="3">Cell projection</location>
        <location evidence="3">Ruffle membrane</location>
    </subcellularLocation>
    <subcellularLocation>
        <location evidence="2">Cytoplasm</location>
    </subcellularLocation>
    <subcellularLocation>
        <location evidence="1">Membrane</location>
        <topology evidence="1">Peripheral membrane protein</topology>
    </subcellularLocation>
</comment>
<dbReference type="SUPFAM" id="SSF54637">
    <property type="entry name" value="Thioesterase/thiol ester dehydrase-isomerase"/>
    <property type="match status" value="1"/>
</dbReference>
<evidence type="ECO:0000256" key="18">
    <source>
        <dbReference type="ARBA" id="ARBA00043210"/>
    </source>
</evidence>
<comment type="catalytic activity">
    <reaction evidence="23">
        <text>tetradecanoyl-CoA + H2O = tetradecanoate + CoA + H(+)</text>
        <dbReference type="Rhea" id="RHEA:40119"/>
        <dbReference type="ChEBI" id="CHEBI:15377"/>
        <dbReference type="ChEBI" id="CHEBI:15378"/>
        <dbReference type="ChEBI" id="CHEBI:30807"/>
        <dbReference type="ChEBI" id="CHEBI:57287"/>
        <dbReference type="ChEBI" id="CHEBI:57385"/>
    </reaction>
    <physiologicalReaction direction="left-to-right" evidence="23">
        <dbReference type="Rhea" id="RHEA:40120"/>
    </physiologicalReaction>
</comment>
<evidence type="ECO:0000313" key="25">
    <source>
        <dbReference type="EMBL" id="GAA0515280.1"/>
    </source>
</evidence>
<keyword evidence="26" id="KW-1185">Reference proteome</keyword>
<proteinExistence type="inferred from homology"/>
<dbReference type="Proteomes" id="UP001500729">
    <property type="component" value="Unassembled WGS sequence"/>
</dbReference>
<gene>
    <name evidence="25" type="ORF">GCM10009533_12780</name>
</gene>
<keyword evidence="12" id="KW-0966">Cell projection</keyword>
<dbReference type="PANTHER" id="PTHR12418">
    <property type="entry name" value="ACYL-COENZYME A THIOESTERASE THEM4"/>
    <property type="match status" value="1"/>
</dbReference>
<evidence type="ECO:0000256" key="14">
    <source>
        <dbReference type="ARBA" id="ARBA00037002"/>
    </source>
</evidence>
<evidence type="ECO:0000256" key="5">
    <source>
        <dbReference type="ARBA" id="ARBA00022490"/>
    </source>
</evidence>
<evidence type="ECO:0000256" key="3">
    <source>
        <dbReference type="ARBA" id="ARBA00004632"/>
    </source>
</evidence>
<dbReference type="Gene3D" id="3.10.129.10">
    <property type="entry name" value="Hotdog Thioesterase"/>
    <property type="match status" value="1"/>
</dbReference>
<evidence type="ECO:0000256" key="11">
    <source>
        <dbReference type="ARBA" id="ARBA00023136"/>
    </source>
</evidence>
<evidence type="ECO:0000256" key="15">
    <source>
        <dbReference type="ARBA" id="ARBA00038456"/>
    </source>
</evidence>
<evidence type="ECO:0000256" key="22">
    <source>
        <dbReference type="ARBA" id="ARBA00048074"/>
    </source>
</evidence>
<evidence type="ECO:0000256" key="7">
    <source>
        <dbReference type="ARBA" id="ARBA00022801"/>
    </source>
</evidence>
<keyword evidence="9" id="KW-0809">Transit peptide</keyword>
<keyword evidence="7" id="KW-0378">Hydrolase</keyword>
<evidence type="ECO:0000256" key="20">
    <source>
        <dbReference type="ARBA" id="ARBA00047734"/>
    </source>
</evidence>
<comment type="catalytic activity">
    <reaction evidence="14">
        <text>(9Z)-octadecenoyl-CoA + H2O = (9Z)-octadecenoate + CoA + H(+)</text>
        <dbReference type="Rhea" id="RHEA:40139"/>
        <dbReference type="ChEBI" id="CHEBI:15377"/>
        <dbReference type="ChEBI" id="CHEBI:15378"/>
        <dbReference type="ChEBI" id="CHEBI:30823"/>
        <dbReference type="ChEBI" id="CHEBI:57287"/>
        <dbReference type="ChEBI" id="CHEBI:57387"/>
    </reaction>
    <physiologicalReaction direction="left-to-right" evidence="14">
        <dbReference type="Rhea" id="RHEA:40140"/>
    </physiologicalReaction>
</comment>
<comment type="catalytic activity">
    <reaction evidence="20">
        <text>hexadecanoyl-CoA + H2O = hexadecanoate + CoA + H(+)</text>
        <dbReference type="Rhea" id="RHEA:16645"/>
        <dbReference type="ChEBI" id="CHEBI:7896"/>
        <dbReference type="ChEBI" id="CHEBI:15377"/>
        <dbReference type="ChEBI" id="CHEBI:15378"/>
        <dbReference type="ChEBI" id="CHEBI:57287"/>
        <dbReference type="ChEBI" id="CHEBI:57379"/>
        <dbReference type="EC" id="3.1.2.2"/>
    </reaction>
    <physiologicalReaction direction="left-to-right" evidence="20">
        <dbReference type="Rhea" id="RHEA:16646"/>
    </physiologicalReaction>
</comment>
<sequence length="222" mass="23964">MSVEAADDLAMRERRRAVRELGAVLRELNEAAVSTEVDAETLRQVAERARELIAPLEAAARTRDEMPSVDGAGRRMYNPVVGTGNPLSPPMSVEVAEDGTVVGTCTLGLAYEGPPRYTHGGVSAMLLDQLLGHVYAASGKPGMTVKLSLRYRRPVPLRTPLRLTGWVDPDDGRGGSRATIATADEPDVVLVEARGVFVTPSPERVKQLFGDNPAFARRYKAD</sequence>
<dbReference type="InterPro" id="IPR006683">
    <property type="entry name" value="Thioestr_dom"/>
</dbReference>
<evidence type="ECO:0000256" key="19">
    <source>
        <dbReference type="ARBA" id="ARBA00047588"/>
    </source>
</evidence>
<keyword evidence="11" id="KW-0472">Membrane</keyword>
<evidence type="ECO:0000256" key="4">
    <source>
        <dbReference type="ARBA" id="ARBA00022475"/>
    </source>
</evidence>
<evidence type="ECO:0000256" key="12">
    <source>
        <dbReference type="ARBA" id="ARBA00023273"/>
    </source>
</evidence>
<keyword evidence="5" id="KW-0963">Cytoplasm</keyword>
<evidence type="ECO:0000256" key="16">
    <source>
        <dbReference type="ARBA" id="ARBA00038848"/>
    </source>
</evidence>
<comment type="catalytic activity">
    <reaction evidence="22">
        <text>dodecanoyl-CoA + H2O = dodecanoate + CoA + H(+)</text>
        <dbReference type="Rhea" id="RHEA:30135"/>
        <dbReference type="ChEBI" id="CHEBI:15377"/>
        <dbReference type="ChEBI" id="CHEBI:15378"/>
        <dbReference type="ChEBI" id="CHEBI:18262"/>
        <dbReference type="ChEBI" id="CHEBI:57287"/>
        <dbReference type="ChEBI" id="CHEBI:57375"/>
    </reaction>
    <physiologicalReaction direction="left-to-right" evidence="22">
        <dbReference type="Rhea" id="RHEA:30136"/>
    </physiologicalReaction>
</comment>
<feature type="domain" description="Thioesterase" evidence="24">
    <location>
        <begin position="118"/>
        <end position="167"/>
    </location>
</feature>
<accession>A0ABP3MBD9</accession>
<comment type="catalytic activity">
    <reaction evidence="19">
        <text>octanoyl-CoA + H2O = octanoate + CoA + H(+)</text>
        <dbReference type="Rhea" id="RHEA:30143"/>
        <dbReference type="ChEBI" id="CHEBI:15377"/>
        <dbReference type="ChEBI" id="CHEBI:15378"/>
        <dbReference type="ChEBI" id="CHEBI:25646"/>
        <dbReference type="ChEBI" id="CHEBI:57287"/>
        <dbReference type="ChEBI" id="CHEBI:57386"/>
    </reaction>
    <physiologicalReaction direction="left-to-right" evidence="19">
        <dbReference type="Rhea" id="RHEA:30144"/>
    </physiologicalReaction>
</comment>
<evidence type="ECO:0000256" key="21">
    <source>
        <dbReference type="ARBA" id="ARBA00047969"/>
    </source>
</evidence>
<evidence type="ECO:0000256" key="1">
    <source>
        <dbReference type="ARBA" id="ARBA00004170"/>
    </source>
</evidence>
<keyword evidence="4" id="KW-1003">Cell membrane</keyword>
<organism evidence="25 26">
    <name type="scientific">Saccharopolyspora erythraea</name>
    <name type="common">Streptomyces erythraeus</name>
    <dbReference type="NCBI Taxonomy" id="1836"/>
    <lineage>
        <taxon>Bacteria</taxon>
        <taxon>Bacillati</taxon>
        <taxon>Actinomycetota</taxon>
        <taxon>Actinomycetes</taxon>
        <taxon>Pseudonocardiales</taxon>
        <taxon>Pseudonocardiaceae</taxon>
        <taxon>Saccharopolyspora</taxon>
    </lineage>
</organism>
<dbReference type="InterPro" id="IPR029069">
    <property type="entry name" value="HotDog_dom_sf"/>
</dbReference>
<evidence type="ECO:0000256" key="17">
    <source>
        <dbReference type="ARBA" id="ARBA00040123"/>
    </source>
</evidence>